<gene>
    <name evidence="2" type="ORF">CFOL_v3_35286</name>
</gene>
<evidence type="ECO:0000259" key="1">
    <source>
        <dbReference type="Pfam" id="PF13966"/>
    </source>
</evidence>
<evidence type="ECO:0000313" key="2">
    <source>
        <dbReference type="EMBL" id="GAV91901.1"/>
    </source>
</evidence>
<dbReference type="EMBL" id="BDDD01008340">
    <property type="protein sequence ID" value="GAV91901.1"/>
    <property type="molecule type" value="Genomic_DNA"/>
</dbReference>
<keyword evidence="3" id="KW-1185">Reference proteome</keyword>
<dbReference type="InParanoid" id="A0A1Q3DHE8"/>
<comment type="caution">
    <text evidence="2">The sequence shown here is derived from an EMBL/GenBank/DDBJ whole genome shotgun (WGS) entry which is preliminary data.</text>
</comment>
<dbReference type="Pfam" id="PF13966">
    <property type="entry name" value="zf-RVT"/>
    <property type="match status" value="1"/>
</dbReference>
<dbReference type="PANTHER" id="PTHR33116">
    <property type="entry name" value="REVERSE TRANSCRIPTASE ZINC-BINDING DOMAIN-CONTAINING PROTEIN-RELATED-RELATED"/>
    <property type="match status" value="1"/>
</dbReference>
<proteinExistence type="predicted"/>
<name>A0A1Q3DHE8_CEPFO</name>
<dbReference type="Proteomes" id="UP000187406">
    <property type="component" value="Unassembled WGS sequence"/>
</dbReference>
<sequence length="212" mass="24596">MRDIPISTAPDRIFWDQVRVSFSTSRAWHGIRTVSNKVAWHGLVWHPKRIPKHAFCLWLALRGAHRTRDKLVAAGVLQSAMCAFHCGMPESSDHPFFQCPYSSKVWKEVLRMCNIVRPILPWADELEWMTAQTAGNKFHQTLRKLALAATIYHLWIEMNNRCFNNLFRPHQEIVRKVRQDVSGKLASGKSAQRCEQHHSLCVNWDIPLAEMM</sequence>
<feature type="domain" description="Reverse transcriptase zinc-binding" evidence="1">
    <location>
        <begin position="22"/>
        <end position="106"/>
    </location>
</feature>
<dbReference type="PANTHER" id="PTHR33116:SF78">
    <property type="entry name" value="OS12G0587133 PROTEIN"/>
    <property type="match status" value="1"/>
</dbReference>
<dbReference type="OrthoDB" id="1937542at2759"/>
<protein>
    <submittedName>
        <fullName evidence="2">Zf-RVT domain-containing protein</fullName>
    </submittedName>
</protein>
<accession>A0A1Q3DHE8</accession>
<dbReference type="InterPro" id="IPR026960">
    <property type="entry name" value="RVT-Znf"/>
</dbReference>
<dbReference type="AlphaFoldDB" id="A0A1Q3DHE8"/>
<evidence type="ECO:0000313" key="3">
    <source>
        <dbReference type="Proteomes" id="UP000187406"/>
    </source>
</evidence>
<organism evidence="2 3">
    <name type="scientific">Cephalotus follicularis</name>
    <name type="common">Albany pitcher plant</name>
    <dbReference type="NCBI Taxonomy" id="3775"/>
    <lineage>
        <taxon>Eukaryota</taxon>
        <taxon>Viridiplantae</taxon>
        <taxon>Streptophyta</taxon>
        <taxon>Embryophyta</taxon>
        <taxon>Tracheophyta</taxon>
        <taxon>Spermatophyta</taxon>
        <taxon>Magnoliopsida</taxon>
        <taxon>eudicotyledons</taxon>
        <taxon>Gunneridae</taxon>
        <taxon>Pentapetalae</taxon>
        <taxon>rosids</taxon>
        <taxon>fabids</taxon>
        <taxon>Oxalidales</taxon>
        <taxon>Cephalotaceae</taxon>
        <taxon>Cephalotus</taxon>
    </lineage>
</organism>
<reference evidence="3" key="1">
    <citation type="submission" date="2016-04" db="EMBL/GenBank/DDBJ databases">
        <title>Cephalotus genome sequencing.</title>
        <authorList>
            <person name="Fukushima K."/>
            <person name="Hasebe M."/>
            <person name="Fang X."/>
        </authorList>
    </citation>
    <scope>NUCLEOTIDE SEQUENCE [LARGE SCALE GENOMIC DNA]</scope>
    <source>
        <strain evidence="3">cv. St1</strain>
    </source>
</reference>